<keyword evidence="3" id="KW-0325">Glycoprotein</keyword>
<dbReference type="PANTHER" id="PTHR10680">
    <property type="entry name" value="PEPTIDYL-GLYCINE ALPHA-AMIDATING MONOOXYGENASE"/>
    <property type="match status" value="1"/>
</dbReference>
<dbReference type="SUPFAM" id="SSF101898">
    <property type="entry name" value="NHL repeat"/>
    <property type="match status" value="1"/>
</dbReference>
<accession>A0A815RWC5</accession>
<proteinExistence type="predicted"/>
<dbReference type="PROSITE" id="PS51125">
    <property type="entry name" value="NHL"/>
    <property type="match status" value="1"/>
</dbReference>
<dbReference type="InterPro" id="IPR011042">
    <property type="entry name" value="6-blade_b-propeller_TolB-like"/>
</dbReference>
<dbReference type="Proteomes" id="UP000663823">
    <property type="component" value="Unassembled WGS sequence"/>
</dbReference>
<evidence type="ECO:0000256" key="3">
    <source>
        <dbReference type="ARBA" id="ARBA00023180"/>
    </source>
</evidence>
<evidence type="ECO:0000256" key="5">
    <source>
        <dbReference type="SAM" id="Coils"/>
    </source>
</evidence>
<keyword evidence="5" id="KW-0175">Coiled coil</keyword>
<name>A0A815RWC5_9BILA</name>
<evidence type="ECO:0000313" key="7">
    <source>
        <dbReference type="EMBL" id="CAF3966439.1"/>
    </source>
</evidence>
<dbReference type="Proteomes" id="UP000663874">
    <property type="component" value="Unassembled WGS sequence"/>
</dbReference>
<evidence type="ECO:0000256" key="4">
    <source>
        <dbReference type="PROSITE-ProRule" id="PRU00504"/>
    </source>
</evidence>
<dbReference type="PANTHER" id="PTHR10680:SF28">
    <property type="entry name" value="SMP-30_GLUCONOLACTONASE_LRE-LIKE REGION DOMAIN-CONTAINING PROTEIN"/>
    <property type="match status" value="1"/>
</dbReference>
<dbReference type="EMBL" id="CAJOBE010005261">
    <property type="protein sequence ID" value="CAF3966439.1"/>
    <property type="molecule type" value="Genomic_DNA"/>
</dbReference>
<evidence type="ECO:0000313" key="8">
    <source>
        <dbReference type="EMBL" id="CAF4020522.1"/>
    </source>
</evidence>
<feature type="coiled-coil region" evidence="5">
    <location>
        <begin position="85"/>
        <end position="155"/>
    </location>
</feature>
<dbReference type="GO" id="GO:0005576">
    <property type="term" value="C:extracellular region"/>
    <property type="evidence" value="ECO:0007669"/>
    <property type="project" value="TreeGrafter"/>
</dbReference>
<dbReference type="AlphaFoldDB" id="A0A815RWC5"/>
<sequence length="492" mass="55842">MATEPDSNLCSICNKLSAKYFCTECTKHFCAKHVKEHEQQLSIKFDNEIVRSHNELLAQIHKLKKSKFASSDLFTKIQQWKKTTIKKVEEAAERATYELNNLINKQRIQITKELELITIEIRLRRKEKDFVEHNINRLKQKINELQQTLQQLTQNNTTKSIIVENDQIDWNRIIYIQEEQLNLALLPRVTLSTNSKWIQNGVTVAGGNGAGSGLHQLYNPWALDLDHNRNIYIAEYSNHRIVEWKCGATIGRIVAGGNGPENDFDQLSYPTNIIIDRQSDSFIISDFGNKRIVRWPRSNGTNGETIISNIRCYGLAMDDNGFLYVSDWDKHEVRRYRIGENQGTIVAGGNGAGNRLDQLNYPISVFVDQAHLIYTSDYYNHRVMKWIEGSRCGIVVAGGRGQGNSFTQLSNPRGIVVDQSGNIYVADESNYRIVRWSPGATQGSVIVGGYGQGSLSNQLSNPMGLSFAREGNLYVNDTGNHRVQKFNIDQNL</sequence>
<feature type="repeat" description="NHL" evidence="4">
    <location>
        <begin position="403"/>
        <end position="489"/>
    </location>
</feature>
<evidence type="ECO:0008006" key="10">
    <source>
        <dbReference type="Google" id="ProtNLM"/>
    </source>
</evidence>
<reference evidence="6" key="1">
    <citation type="submission" date="2021-02" db="EMBL/GenBank/DDBJ databases">
        <authorList>
            <person name="Nowell W R."/>
        </authorList>
    </citation>
    <scope>NUCLEOTIDE SEQUENCE</scope>
</reference>
<keyword evidence="1" id="KW-0732">Signal</keyword>
<evidence type="ECO:0000256" key="1">
    <source>
        <dbReference type="ARBA" id="ARBA00022729"/>
    </source>
</evidence>
<dbReference type="EMBL" id="CAJOAX010007879">
    <property type="protein sequence ID" value="CAF4020522.1"/>
    <property type="molecule type" value="Genomic_DNA"/>
</dbReference>
<evidence type="ECO:0000313" key="6">
    <source>
        <dbReference type="EMBL" id="CAF1483464.1"/>
    </source>
</evidence>
<dbReference type="CDD" id="cd19757">
    <property type="entry name" value="Bbox1"/>
    <property type="match status" value="1"/>
</dbReference>
<evidence type="ECO:0000313" key="9">
    <source>
        <dbReference type="Proteomes" id="UP000663889"/>
    </source>
</evidence>
<dbReference type="EMBL" id="CAJNOU010005609">
    <property type="protein sequence ID" value="CAF1483464.1"/>
    <property type="molecule type" value="Genomic_DNA"/>
</dbReference>
<dbReference type="Proteomes" id="UP000663889">
    <property type="component" value="Unassembled WGS sequence"/>
</dbReference>
<dbReference type="InterPro" id="IPR001258">
    <property type="entry name" value="NHL_repeat"/>
</dbReference>
<dbReference type="Gene3D" id="2.120.10.30">
    <property type="entry name" value="TolB, C-terminal domain"/>
    <property type="match status" value="1"/>
</dbReference>
<organism evidence="6 9">
    <name type="scientific">Rotaria sordida</name>
    <dbReference type="NCBI Taxonomy" id="392033"/>
    <lineage>
        <taxon>Eukaryota</taxon>
        <taxon>Metazoa</taxon>
        <taxon>Spiralia</taxon>
        <taxon>Gnathifera</taxon>
        <taxon>Rotifera</taxon>
        <taxon>Eurotatoria</taxon>
        <taxon>Bdelloidea</taxon>
        <taxon>Philodinida</taxon>
        <taxon>Philodinidae</taxon>
        <taxon>Rotaria</taxon>
    </lineage>
</organism>
<gene>
    <name evidence="7" type="ORF">FNK824_LOCUS24081</name>
    <name evidence="8" type="ORF">OTI717_LOCUS30069</name>
    <name evidence="6" type="ORF">SEV965_LOCUS35218</name>
</gene>
<dbReference type="Pfam" id="PF01436">
    <property type="entry name" value="NHL"/>
    <property type="match status" value="2"/>
</dbReference>
<keyword evidence="2" id="KW-0677">Repeat</keyword>
<dbReference type="Gene3D" id="2.40.10.500">
    <property type="match status" value="1"/>
</dbReference>
<protein>
    <recommendedName>
        <fullName evidence="10">B box-type domain-containing protein</fullName>
    </recommendedName>
</protein>
<dbReference type="CDD" id="cd05819">
    <property type="entry name" value="NHL"/>
    <property type="match status" value="1"/>
</dbReference>
<evidence type="ECO:0000256" key="2">
    <source>
        <dbReference type="ARBA" id="ARBA00022737"/>
    </source>
</evidence>
<comment type="caution">
    <text evidence="6">The sequence shown here is derived from an EMBL/GenBank/DDBJ whole genome shotgun (WGS) entry which is preliminary data.</text>
</comment>